<dbReference type="PANTHER" id="PTHR43713">
    <property type="entry name" value="GLUTAMATE-1-SEMIALDEHYDE 2,1-AMINOMUTASE"/>
    <property type="match status" value="1"/>
</dbReference>
<dbReference type="Proteomes" id="UP001150941">
    <property type="component" value="Unassembled WGS sequence"/>
</dbReference>
<dbReference type="GO" id="GO:0030170">
    <property type="term" value="F:pyridoxal phosphate binding"/>
    <property type="evidence" value="ECO:0007669"/>
    <property type="project" value="InterPro"/>
</dbReference>
<reference evidence="4" key="1">
    <citation type="submission" date="2022-11" db="EMBL/GenBank/DDBJ databases">
        <authorList>
            <person name="Petersen C."/>
        </authorList>
    </citation>
    <scope>NUCLEOTIDE SEQUENCE</scope>
    <source>
        <strain evidence="4">IBT 19713</strain>
    </source>
</reference>
<dbReference type="InterPro" id="IPR005814">
    <property type="entry name" value="Aminotrans_3"/>
</dbReference>
<keyword evidence="2 3" id="KW-0663">Pyridoxal phosphate</keyword>
<dbReference type="SUPFAM" id="SSF53383">
    <property type="entry name" value="PLP-dependent transferases"/>
    <property type="match status" value="1"/>
</dbReference>
<dbReference type="PANTHER" id="PTHR43713:SF3">
    <property type="entry name" value="GLUTAMATE-1-SEMIALDEHYDE 2,1-AMINOMUTASE 1, CHLOROPLASTIC-RELATED"/>
    <property type="match status" value="1"/>
</dbReference>
<dbReference type="InterPro" id="IPR015424">
    <property type="entry name" value="PyrdxlP-dep_Trfase"/>
</dbReference>
<dbReference type="GO" id="GO:0008483">
    <property type="term" value="F:transaminase activity"/>
    <property type="evidence" value="ECO:0007669"/>
    <property type="project" value="InterPro"/>
</dbReference>
<dbReference type="InterPro" id="IPR015421">
    <property type="entry name" value="PyrdxlP-dep_Trfase_major"/>
</dbReference>
<dbReference type="EMBL" id="JAPQKS010000005">
    <property type="protein sequence ID" value="KAJ5225904.1"/>
    <property type="molecule type" value="Genomic_DNA"/>
</dbReference>
<dbReference type="InterPro" id="IPR015422">
    <property type="entry name" value="PyrdxlP-dep_Trfase_small"/>
</dbReference>
<dbReference type="Gene3D" id="3.40.640.10">
    <property type="entry name" value="Type I PLP-dependent aspartate aminotransferase-like (Major domain)"/>
    <property type="match status" value="1"/>
</dbReference>
<dbReference type="RefSeq" id="XP_058329315.1">
    <property type="nucleotide sequence ID" value="XM_058476425.1"/>
</dbReference>
<evidence type="ECO:0008006" key="6">
    <source>
        <dbReference type="Google" id="ProtNLM"/>
    </source>
</evidence>
<evidence type="ECO:0000313" key="4">
    <source>
        <dbReference type="EMBL" id="KAJ5225904.1"/>
    </source>
</evidence>
<dbReference type="GeneID" id="83203728"/>
<gene>
    <name evidence="4" type="ORF">N7468_007129</name>
</gene>
<comment type="caution">
    <text evidence="4">The sequence shown here is derived from an EMBL/GenBank/DDBJ whole genome shotgun (WGS) entry which is preliminary data.</text>
</comment>
<protein>
    <recommendedName>
        <fullName evidence="6">Glutamate-1-semialdehyde 2,1-aminomutase</fullName>
    </recommendedName>
</protein>
<proteinExistence type="inferred from homology"/>
<keyword evidence="5" id="KW-1185">Reference proteome</keyword>
<sequence>MESALEASAAEFALRHPESQRLHRESLNSMPGGNTRTLLHTSPFPIFMKKGQGCELWDEDGNKYFDFVGEMSAGLFGHSNPTIQAALESTIRNIGLSLGATNVHEHRYASLLCERFGLERIRFTNSGTEANLHCLAVARRFTGRRKVMVFRGGYHGSVLSFGDGVAPNNVDQAEWVLVQYNDPAAVKAAFAEHNDLAAVIFEGVQGSAGYIPASDEFLQTIRSESASAGTLMIMDEVMTSRLALGGAKSVLGINPDLMTMGKYLGGGMPFGAFGGREEIMNVYSPLTPGALNHSGTFQNNTLMLTAGYTALHDVYTAEAVSNLNKLGDDLRTSLQELFQGTKHCVTGRGSLMCIHATTKAFIPEEITCKDEVTAFECNDLKSLFWMEMTNAGFWVQSRGSITLNVDLTPEIVTAFVEAVGKYCQKHKDLISV</sequence>
<evidence type="ECO:0000313" key="5">
    <source>
        <dbReference type="Proteomes" id="UP001150941"/>
    </source>
</evidence>
<dbReference type="Gene3D" id="3.90.1150.10">
    <property type="entry name" value="Aspartate Aminotransferase, domain 1"/>
    <property type="match status" value="1"/>
</dbReference>
<evidence type="ECO:0000256" key="1">
    <source>
        <dbReference type="ARBA" id="ARBA00001933"/>
    </source>
</evidence>
<accession>A0A9W9TKH2</accession>
<dbReference type="OrthoDB" id="425114at2759"/>
<comment type="similarity">
    <text evidence="3">Belongs to the class-III pyridoxal-phosphate-dependent aminotransferase family.</text>
</comment>
<comment type="cofactor">
    <cofactor evidence="1">
        <name>pyridoxal 5'-phosphate</name>
        <dbReference type="ChEBI" id="CHEBI:597326"/>
    </cofactor>
</comment>
<dbReference type="AlphaFoldDB" id="A0A9W9TKH2"/>
<evidence type="ECO:0000256" key="3">
    <source>
        <dbReference type="RuleBase" id="RU003560"/>
    </source>
</evidence>
<name>A0A9W9TKH2_9EURO</name>
<dbReference type="Pfam" id="PF00202">
    <property type="entry name" value="Aminotran_3"/>
    <property type="match status" value="1"/>
</dbReference>
<reference evidence="4" key="2">
    <citation type="journal article" date="2023" name="IMA Fungus">
        <title>Comparative genomic study of the Penicillium genus elucidates a diverse pangenome and 15 lateral gene transfer events.</title>
        <authorList>
            <person name="Petersen C."/>
            <person name="Sorensen T."/>
            <person name="Nielsen M.R."/>
            <person name="Sondergaard T.E."/>
            <person name="Sorensen J.L."/>
            <person name="Fitzpatrick D.A."/>
            <person name="Frisvad J.C."/>
            <person name="Nielsen K.L."/>
        </authorList>
    </citation>
    <scope>NUCLEOTIDE SEQUENCE</scope>
    <source>
        <strain evidence="4">IBT 19713</strain>
    </source>
</reference>
<evidence type="ECO:0000256" key="2">
    <source>
        <dbReference type="ARBA" id="ARBA00022898"/>
    </source>
</evidence>
<organism evidence="4 5">
    <name type="scientific">Penicillium chermesinum</name>
    <dbReference type="NCBI Taxonomy" id="63820"/>
    <lineage>
        <taxon>Eukaryota</taxon>
        <taxon>Fungi</taxon>
        <taxon>Dikarya</taxon>
        <taxon>Ascomycota</taxon>
        <taxon>Pezizomycotina</taxon>
        <taxon>Eurotiomycetes</taxon>
        <taxon>Eurotiomycetidae</taxon>
        <taxon>Eurotiales</taxon>
        <taxon>Aspergillaceae</taxon>
        <taxon>Penicillium</taxon>
    </lineage>
</organism>